<name>A0A0J7YQA3_STRVR</name>
<evidence type="ECO:0000256" key="1">
    <source>
        <dbReference type="ARBA" id="ARBA00004202"/>
    </source>
</evidence>
<protein>
    <recommendedName>
        <fullName evidence="6">ABC transporter domain-containing protein</fullName>
    </recommendedName>
</protein>
<evidence type="ECO:0000313" key="7">
    <source>
        <dbReference type="EMBL" id="KMS65756.1"/>
    </source>
</evidence>
<dbReference type="PANTHER" id="PTHR42711:SF19">
    <property type="entry name" value="DOXORUBICIN RESISTANCE ATP-BINDING PROTEIN DRRA"/>
    <property type="match status" value="1"/>
</dbReference>
<keyword evidence="3" id="KW-0547">Nucleotide-binding</keyword>
<dbReference type="GO" id="GO:0005524">
    <property type="term" value="F:ATP binding"/>
    <property type="evidence" value="ECO:0007669"/>
    <property type="project" value="UniProtKB-KW"/>
</dbReference>
<evidence type="ECO:0000259" key="6">
    <source>
        <dbReference type="Pfam" id="PF00005"/>
    </source>
</evidence>
<dbReference type="GO" id="GO:0016887">
    <property type="term" value="F:ATP hydrolysis activity"/>
    <property type="evidence" value="ECO:0007669"/>
    <property type="project" value="InterPro"/>
</dbReference>
<dbReference type="SUPFAM" id="SSF52540">
    <property type="entry name" value="P-loop containing nucleoside triphosphate hydrolases"/>
    <property type="match status" value="1"/>
</dbReference>
<dbReference type="GO" id="GO:0046677">
    <property type="term" value="P:response to antibiotic"/>
    <property type="evidence" value="ECO:0007669"/>
    <property type="project" value="UniProtKB-KW"/>
</dbReference>
<evidence type="ECO:0000256" key="4">
    <source>
        <dbReference type="ARBA" id="ARBA00022840"/>
    </source>
</evidence>
<dbReference type="Gene3D" id="3.40.50.300">
    <property type="entry name" value="P-loop containing nucleotide triphosphate hydrolases"/>
    <property type="match status" value="1"/>
</dbReference>
<organism evidence="7 8">
    <name type="scientific">Streptomyces viridochromogenes</name>
    <dbReference type="NCBI Taxonomy" id="1938"/>
    <lineage>
        <taxon>Bacteria</taxon>
        <taxon>Bacillati</taxon>
        <taxon>Actinomycetota</taxon>
        <taxon>Actinomycetes</taxon>
        <taxon>Kitasatosporales</taxon>
        <taxon>Streptomycetaceae</taxon>
        <taxon>Streptomyces</taxon>
    </lineage>
</organism>
<gene>
    <name evidence="7" type="ORF">ACM01_46840</name>
</gene>
<feature type="non-terminal residue" evidence="7">
    <location>
        <position position="1"/>
    </location>
</feature>
<dbReference type="Proteomes" id="UP000037432">
    <property type="component" value="Unassembled WGS sequence"/>
</dbReference>
<evidence type="ECO:0000256" key="5">
    <source>
        <dbReference type="ARBA" id="ARBA00023251"/>
    </source>
</evidence>
<feature type="domain" description="ABC transporter" evidence="6">
    <location>
        <begin position="55"/>
        <end position="99"/>
    </location>
</feature>
<reference evidence="7 8" key="1">
    <citation type="submission" date="2015-06" db="EMBL/GenBank/DDBJ databases">
        <authorList>
            <person name="Ju K.-S."/>
            <person name="Doroghazi J.R."/>
            <person name="Metcalf W.W."/>
        </authorList>
    </citation>
    <scope>NUCLEOTIDE SEQUENCE [LARGE SCALE GENOMIC DNA]</scope>
    <source>
        <strain evidence="7 8">NRRL 3414</strain>
    </source>
</reference>
<evidence type="ECO:0000256" key="3">
    <source>
        <dbReference type="ARBA" id="ARBA00022741"/>
    </source>
</evidence>
<dbReference type="InterPro" id="IPR027417">
    <property type="entry name" value="P-loop_NTPase"/>
</dbReference>
<keyword evidence="2" id="KW-0813">Transport</keyword>
<keyword evidence="4" id="KW-0067">ATP-binding</keyword>
<feature type="non-terminal residue" evidence="7">
    <location>
        <position position="103"/>
    </location>
</feature>
<accession>A0A0J7YQA3</accession>
<dbReference type="InterPro" id="IPR003439">
    <property type="entry name" value="ABC_transporter-like_ATP-bd"/>
</dbReference>
<evidence type="ECO:0000256" key="2">
    <source>
        <dbReference type="ARBA" id="ARBA00022448"/>
    </source>
</evidence>
<dbReference type="GO" id="GO:0005886">
    <property type="term" value="C:plasma membrane"/>
    <property type="evidence" value="ECO:0007669"/>
    <property type="project" value="UniProtKB-SubCell"/>
</dbReference>
<dbReference type="AlphaFoldDB" id="A0A0J7YQA3"/>
<comment type="caution">
    <text evidence="7">The sequence shown here is derived from an EMBL/GenBank/DDBJ whole genome shotgun (WGS) entry which is preliminary data.</text>
</comment>
<keyword evidence="5" id="KW-0046">Antibiotic resistance</keyword>
<proteinExistence type="predicted"/>
<dbReference type="EMBL" id="LFNT01000279">
    <property type="protein sequence ID" value="KMS65756.1"/>
    <property type="molecule type" value="Genomic_DNA"/>
</dbReference>
<dbReference type="PANTHER" id="PTHR42711">
    <property type="entry name" value="ABC TRANSPORTER ATP-BINDING PROTEIN"/>
    <property type="match status" value="1"/>
</dbReference>
<dbReference type="Pfam" id="PF00005">
    <property type="entry name" value="ABC_tran"/>
    <property type="match status" value="1"/>
</dbReference>
<dbReference type="InterPro" id="IPR050763">
    <property type="entry name" value="ABC_transporter_ATP-binding"/>
</dbReference>
<comment type="subcellular location">
    <subcellularLocation>
        <location evidence="1">Cell membrane</location>
        <topology evidence="1">Peripheral membrane protein</topology>
    </subcellularLocation>
</comment>
<evidence type="ECO:0000313" key="8">
    <source>
        <dbReference type="Proteomes" id="UP000037432"/>
    </source>
</evidence>
<sequence length="103" mass="9805">LGVGGQVVAADVDVAGARVGGDQGGEDLHGGGLAGAVRAEEGEKVFSAGVELPPPDGTIFSLLGPNGAGKPTAVKILSTLVSADAGTGDIHVGGHDLAADPQA</sequence>